<proteinExistence type="predicted"/>
<sequence length="75" mass="7919">MIRVLAANARRAAGEAAENLAARQVIAGTLLEHDDAWSIGRKAAWLRSKGLLGAMIWEMSGDTGTLMGALDAGLR</sequence>
<dbReference type="AlphaFoldDB" id="A0A5N6BMU9"/>
<keyword evidence="3" id="KW-1185">Reference proteome</keyword>
<dbReference type="PROSITE" id="PS51910">
    <property type="entry name" value="GH18_2"/>
    <property type="match status" value="1"/>
</dbReference>
<dbReference type="InterPro" id="IPR017853">
    <property type="entry name" value="GH"/>
</dbReference>
<protein>
    <recommendedName>
        <fullName evidence="1">GH18 domain-containing protein</fullName>
    </recommendedName>
</protein>
<dbReference type="Gene3D" id="3.20.20.80">
    <property type="entry name" value="Glycosidases"/>
    <property type="match status" value="1"/>
</dbReference>
<evidence type="ECO:0000259" key="1">
    <source>
        <dbReference type="PROSITE" id="PS51910"/>
    </source>
</evidence>
<dbReference type="Proteomes" id="UP000313066">
    <property type="component" value="Unassembled WGS sequence"/>
</dbReference>
<dbReference type="InterPro" id="IPR001223">
    <property type="entry name" value="Glyco_hydro18_cat"/>
</dbReference>
<gene>
    <name evidence="2" type="ORF">FH610_028670</name>
</gene>
<name>A0A5N6BMU9_9ACTN</name>
<comment type="caution">
    <text evidence="2">The sequence shown here is derived from an EMBL/GenBank/DDBJ whole genome shotgun (WGS) entry which is preliminary data.</text>
</comment>
<dbReference type="Gene3D" id="3.10.50.10">
    <property type="match status" value="1"/>
</dbReference>
<evidence type="ECO:0000313" key="2">
    <source>
        <dbReference type="EMBL" id="KAB8181393.1"/>
    </source>
</evidence>
<dbReference type="InterPro" id="IPR029070">
    <property type="entry name" value="Chitinase_insertion_sf"/>
</dbReference>
<evidence type="ECO:0000313" key="3">
    <source>
        <dbReference type="Proteomes" id="UP000313066"/>
    </source>
</evidence>
<dbReference type="SUPFAM" id="SSF51445">
    <property type="entry name" value="(Trans)glycosidases"/>
    <property type="match status" value="1"/>
</dbReference>
<feature type="domain" description="GH18" evidence="1">
    <location>
        <begin position="1"/>
        <end position="75"/>
    </location>
</feature>
<organism evidence="2 3">
    <name type="scientific">Microbispora catharanthi</name>
    <dbReference type="NCBI Taxonomy" id="1712871"/>
    <lineage>
        <taxon>Bacteria</taxon>
        <taxon>Bacillati</taxon>
        <taxon>Actinomycetota</taxon>
        <taxon>Actinomycetes</taxon>
        <taxon>Streptosporangiales</taxon>
        <taxon>Streptosporangiaceae</taxon>
        <taxon>Microbispora</taxon>
    </lineage>
</organism>
<reference evidence="2 3" key="1">
    <citation type="submission" date="2019-10" db="EMBL/GenBank/DDBJ databases">
        <title>Nonomuraea sp. nov., isolated from Phyllanthus amarus.</title>
        <authorList>
            <person name="Klykleung N."/>
            <person name="Tanasupawat S."/>
        </authorList>
    </citation>
    <scope>NUCLEOTIDE SEQUENCE [LARGE SCALE GENOMIC DNA]</scope>
    <source>
        <strain evidence="2 3">CR1-09</strain>
    </source>
</reference>
<dbReference type="EMBL" id="VDMA02000017">
    <property type="protein sequence ID" value="KAB8181393.1"/>
    <property type="molecule type" value="Genomic_DNA"/>
</dbReference>
<accession>A0A5N6BMU9</accession>
<dbReference type="GO" id="GO:0005975">
    <property type="term" value="P:carbohydrate metabolic process"/>
    <property type="evidence" value="ECO:0007669"/>
    <property type="project" value="InterPro"/>
</dbReference>
<dbReference type="RefSeq" id="WP_139578141.1">
    <property type="nucleotide sequence ID" value="NZ_VDMA02000017.1"/>
</dbReference>